<keyword evidence="2" id="KW-0175">Coiled coil</keyword>
<dbReference type="Pfam" id="PF25954">
    <property type="entry name" value="Beta-barrel_RND_2"/>
    <property type="match status" value="1"/>
</dbReference>
<dbReference type="Gene3D" id="2.40.30.170">
    <property type="match status" value="1"/>
</dbReference>
<proteinExistence type="inferred from homology"/>
<dbReference type="KEGG" id="tzo:THMIRHAT_23540"/>
<protein>
    <submittedName>
        <fullName evidence="5">Hemolysin secretion protein D</fullName>
    </submittedName>
</protein>
<gene>
    <name evidence="5" type="primary">mexE</name>
    <name evidence="5" type="ORF">THMIRHAT_23540</name>
</gene>
<dbReference type="GO" id="GO:0015562">
    <property type="term" value="F:efflux transmembrane transporter activity"/>
    <property type="evidence" value="ECO:0007669"/>
    <property type="project" value="TreeGrafter"/>
</dbReference>
<feature type="domain" description="Multidrug resistance protein MdtA-like barrel-sandwich hybrid" evidence="3">
    <location>
        <begin position="51"/>
        <end position="185"/>
    </location>
</feature>
<comment type="similarity">
    <text evidence="1">Belongs to the membrane fusion protein (MFP) (TC 8.A.1) family.</text>
</comment>
<reference evidence="6" key="1">
    <citation type="submission" date="2019-11" db="EMBL/GenBank/DDBJ databases">
        <title>Isolation and characterization of two novel species in the genus Thiomicrorhabdus.</title>
        <authorList>
            <person name="Mochizuki J."/>
            <person name="Kojima H."/>
            <person name="Fukui M."/>
        </authorList>
    </citation>
    <scope>NUCLEOTIDE SEQUENCE [LARGE SCALE GENOMIC DNA]</scope>
    <source>
        <strain evidence="6">AkT22</strain>
    </source>
</reference>
<dbReference type="InterPro" id="IPR058625">
    <property type="entry name" value="MdtA-like_BSH"/>
</dbReference>
<evidence type="ECO:0000256" key="1">
    <source>
        <dbReference type="ARBA" id="ARBA00009477"/>
    </source>
</evidence>
<dbReference type="GO" id="GO:1990281">
    <property type="term" value="C:efflux pump complex"/>
    <property type="evidence" value="ECO:0007669"/>
    <property type="project" value="TreeGrafter"/>
</dbReference>
<feature type="domain" description="CusB-like beta-barrel" evidence="4">
    <location>
        <begin position="195"/>
        <end position="262"/>
    </location>
</feature>
<dbReference type="InterPro" id="IPR006143">
    <property type="entry name" value="RND_pump_MFP"/>
</dbReference>
<evidence type="ECO:0000313" key="5">
    <source>
        <dbReference type="EMBL" id="BBP44608.1"/>
    </source>
</evidence>
<dbReference type="Pfam" id="PF25917">
    <property type="entry name" value="BSH_RND"/>
    <property type="match status" value="1"/>
</dbReference>
<name>A0A6F8PRF4_9GAMM</name>
<organism evidence="5 6">
    <name type="scientific">Thiosulfativibrio zosterae</name>
    <dbReference type="NCBI Taxonomy" id="2675053"/>
    <lineage>
        <taxon>Bacteria</taxon>
        <taxon>Pseudomonadati</taxon>
        <taxon>Pseudomonadota</taxon>
        <taxon>Gammaproteobacteria</taxon>
        <taxon>Thiotrichales</taxon>
        <taxon>Piscirickettsiaceae</taxon>
        <taxon>Thiosulfativibrio</taxon>
    </lineage>
</organism>
<dbReference type="Proteomes" id="UP000501466">
    <property type="component" value="Chromosome"/>
</dbReference>
<accession>A0A6F8PRF4</accession>
<dbReference type="InterPro" id="IPR058792">
    <property type="entry name" value="Beta-barrel_RND_2"/>
</dbReference>
<dbReference type="Gene3D" id="2.40.50.100">
    <property type="match status" value="1"/>
</dbReference>
<feature type="coiled-coil region" evidence="2">
    <location>
        <begin position="88"/>
        <end position="146"/>
    </location>
</feature>
<dbReference type="EMBL" id="AP021888">
    <property type="protein sequence ID" value="BBP44608.1"/>
    <property type="molecule type" value="Genomic_DNA"/>
</dbReference>
<sequence>MLGLAACQSSTESAEVLPSVPLVKTQTLSGATQLPDWQLSGVVTARYQTPISFRVGGQIAERLVEVGDAVQANQVLFKLDPTDFALALEVTSANIRATESELENAKMELARLQKLVQRNLTSEQNVDQAKNALTVLQERLKAQQLQETQTRNQLAYAALKSPGLGKIVAISAEKGQVVAAGTPLATWVGADALEVSVQVPESRLKDLPQQAQLQMGAQTLTLNLREVSPQADPISRTWTARFTLPADSSLALGQTAQLRFASAVTQIQIPNTAIYEKGDFVSIWAVKDSKVTRVPVKVLKMSERSAWVQGDFSQVEKMVTLGVHQLNEGQAIRESAE</sequence>
<evidence type="ECO:0000259" key="3">
    <source>
        <dbReference type="Pfam" id="PF25917"/>
    </source>
</evidence>
<evidence type="ECO:0000313" key="6">
    <source>
        <dbReference type="Proteomes" id="UP000501466"/>
    </source>
</evidence>
<dbReference type="SUPFAM" id="SSF111369">
    <property type="entry name" value="HlyD-like secretion proteins"/>
    <property type="match status" value="1"/>
</dbReference>
<dbReference type="Gene3D" id="2.40.420.20">
    <property type="match status" value="1"/>
</dbReference>
<dbReference type="PANTHER" id="PTHR30469">
    <property type="entry name" value="MULTIDRUG RESISTANCE PROTEIN MDTA"/>
    <property type="match status" value="1"/>
</dbReference>
<dbReference type="AlphaFoldDB" id="A0A6F8PRF4"/>
<dbReference type="NCBIfam" id="TIGR01730">
    <property type="entry name" value="RND_mfp"/>
    <property type="match status" value="1"/>
</dbReference>
<dbReference type="Gene3D" id="1.10.287.470">
    <property type="entry name" value="Helix hairpin bin"/>
    <property type="match status" value="1"/>
</dbReference>
<evidence type="ECO:0000259" key="4">
    <source>
        <dbReference type="Pfam" id="PF25954"/>
    </source>
</evidence>
<evidence type="ECO:0000256" key="2">
    <source>
        <dbReference type="SAM" id="Coils"/>
    </source>
</evidence>
<keyword evidence="6" id="KW-1185">Reference proteome</keyword>
<dbReference type="PANTHER" id="PTHR30469:SF18">
    <property type="entry name" value="RESISTANCE-NODULATION-CELL DIVISION (RND) EFFLUX MEMBRANE FUSION PROTEIN-RELATED"/>
    <property type="match status" value="1"/>
</dbReference>